<evidence type="ECO:0000313" key="3">
    <source>
        <dbReference type="Proteomes" id="UP000515202"/>
    </source>
</evidence>
<accession>A0A6P3QM17</accession>
<dbReference type="Proteomes" id="UP000515202">
    <property type="component" value="Unplaced"/>
</dbReference>
<dbReference type="Pfam" id="PF15321">
    <property type="entry name" value="ATAD4"/>
    <property type="match status" value="1"/>
</dbReference>
<dbReference type="InterPro" id="IPR028237">
    <property type="entry name" value="PRR15"/>
</dbReference>
<gene>
    <name evidence="4" type="primary">PRR15</name>
</gene>
<comment type="similarity">
    <text evidence="1">Belongs to the PRR15 family.</text>
</comment>
<dbReference type="GeneID" id="105293218"/>
<evidence type="ECO:0000256" key="1">
    <source>
        <dbReference type="ARBA" id="ARBA00010096"/>
    </source>
</evidence>
<dbReference type="PANTHER" id="PTHR14581">
    <property type="match status" value="1"/>
</dbReference>
<organism evidence="3 4">
    <name type="scientific">Pteropus vampyrus</name>
    <name type="common">Large flying fox</name>
    <dbReference type="NCBI Taxonomy" id="132908"/>
    <lineage>
        <taxon>Eukaryota</taxon>
        <taxon>Metazoa</taxon>
        <taxon>Chordata</taxon>
        <taxon>Craniata</taxon>
        <taxon>Vertebrata</taxon>
        <taxon>Euteleostomi</taxon>
        <taxon>Mammalia</taxon>
        <taxon>Eutheria</taxon>
        <taxon>Laurasiatheria</taxon>
        <taxon>Chiroptera</taxon>
        <taxon>Yinpterochiroptera</taxon>
        <taxon>Pteropodoidea</taxon>
        <taxon>Pteropodidae</taxon>
        <taxon>Pteropodinae</taxon>
        <taxon>Pteropus</taxon>
    </lineage>
</organism>
<proteinExistence type="inferred from homology"/>
<dbReference type="RefSeq" id="XP_011360034.1">
    <property type="nucleotide sequence ID" value="XM_011361732.1"/>
</dbReference>
<dbReference type="PANTHER" id="PTHR14581:SF4">
    <property type="entry name" value="PROLINE-RICH PROTEIN 15"/>
    <property type="match status" value="1"/>
</dbReference>
<dbReference type="CTD" id="222171"/>
<evidence type="ECO:0000256" key="2">
    <source>
        <dbReference type="SAM" id="MobiDB-lite"/>
    </source>
</evidence>
<dbReference type="OrthoDB" id="9924851at2759"/>
<feature type="region of interest" description="Disordered" evidence="2">
    <location>
        <begin position="136"/>
        <end position="317"/>
    </location>
</feature>
<dbReference type="AlphaFoldDB" id="A0A6P3QM17"/>
<feature type="compositionally biased region" description="Basic residues" evidence="2">
    <location>
        <begin position="177"/>
        <end position="187"/>
    </location>
</feature>
<sequence length="341" mass="37126">MCVIGHLFLEQFVQSPSVHTADSREERAGKTESRIGTSHQGITWGRFSDLYRRGSCTPNCKSCLRVRVPFARKELLAIFSPIVFKSRSECALGTSWGGAGAGAHSRGRRASWCGRSNFLRRFREFNRQLQTAEVSLSGARANPRSARARGVGKSPAETRAPAQAQANPAPQPLPRIPPHRPVARSRRGSGVDAGGHRDRGAAAAKALPRSRRPGPRRPAMADSGGADSSGPWWKSLTNSRKKSKEAIPVRAQPAAEEPAPPAPPSPDWTSSSRENERPSPGEPNKPDKMSAEKSGNSRRSLKISRSGRFKEKRKMRATLLPEGVRSLEAADFAGDPYDDKQ</sequence>
<name>A0A6P3QM17_PTEVA</name>
<feature type="compositionally biased region" description="Basic and acidic residues" evidence="2">
    <location>
        <begin position="273"/>
        <end position="291"/>
    </location>
</feature>
<evidence type="ECO:0000313" key="4">
    <source>
        <dbReference type="RefSeq" id="XP_011360034.1"/>
    </source>
</evidence>
<feature type="compositionally biased region" description="Basic residues" evidence="2">
    <location>
        <begin position="299"/>
        <end position="316"/>
    </location>
</feature>
<protein>
    <submittedName>
        <fullName evidence="4">LOW QUALITY PROTEIN: proline-rich protein 15</fullName>
    </submittedName>
</protein>
<keyword evidence="3" id="KW-1185">Reference proteome</keyword>
<reference evidence="4" key="1">
    <citation type="submission" date="2025-08" db="UniProtKB">
        <authorList>
            <consortium name="RefSeq"/>
        </authorList>
    </citation>
    <scope>IDENTIFICATION</scope>
    <source>
        <tissue evidence="4">Kidney</tissue>
    </source>
</reference>
<dbReference type="KEGG" id="pvp:105293218"/>